<feature type="transmembrane region" description="Helical" evidence="7">
    <location>
        <begin position="308"/>
        <end position="326"/>
    </location>
</feature>
<gene>
    <name evidence="8" type="ORF">NDI76_03865</name>
</gene>
<dbReference type="CDD" id="cd13127">
    <property type="entry name" value="MATE_tuaB_like"/>
    <property type="match status" value="1"/>
</dbReference>
<feature type="transmembrane region" description="Helical" evidence="7">
    <location>
        <begin position="373"/>
        <end position="390"/>
    </location>
</feature>
<evidence type="ECO:0000256" key="3">
    <source>
        <dbReference type="ARBA" id="ARBA00022475"/>
    </source>
</evidence>
<evidence type="ECO:0000256" key="2">
    <source>
        <dbReference type="ARBA" id="ARBA00007430"/>
    </source>
</evidence>
<sequence length="505" mass="54275">MLDRLKSALRTVLRTLRPDGDLMSQTVKSGIWAVGTNLGSRGLQVVMMIILARLLTPRDIGLMGIALVTYSALNRFSRLGIDRALVQRPEANVDEYLDSMWGLQMARGAVIAAVLVVASPLAASFFGEPVVEPILKAIALSALVAGLFNPSIVYFEKSLDLHKKFAFNMSGSVTEFVVAVSLAFVLGDVWAIVYGFIAADVAKLVASYALDSRRPGFDFRLDHARELFGYGKWITATSGISFLLVSGDDWVVGWLLTTAALGFYQMGYRLGKTPTMELSRSLSTVAFPVYSKLQGDADALADAVNKTVRVLSFASFPAAVGVVLTADPFVRGFLGEQWLPVIPVMQIVAVYGAFSSLTSAFNDIWNALGHPDYNTKINLLRLALTGALIYPATTRYGIVGTVGLIAGVFVLVIVPIKVHVAVRSVNGSHRRFLTELMYPVLASAVMGGALYALRPALSGIPAIAEFVCLVVAGVAVYIAAVAVVESRSTWEIRSDLETVLGAVRS</sequence>
<dbReference type="PANTHER" id="PTHR30250:SF10">
    <property type="entry name" value="LIPOPOLYSACCHARIDE BIOSYNTHESIS PROTEIN WZXC"/>
    <property type="match status" value="1"/>
</dbReference>
<keyword evidence="4 7" id="KW-0812">Transmembrane</keyword>
<feature type="transmembrane region" description="Helical" evidence="7">
    <location>
        <begin position="109"/>
        <end position="127"/>
    </location>
</feature>
<feature type="transmembrane region" description="Helical" evidence="7">
    <location>
        <begin position="133"/>
        <end position="155"/>
    </location>
</feature>
<accession>A0ABU2GC78</accession>
<evidence type="ECO:0000256" key="4">
    <source>
        <dbReference type="ARBA" id="ARBA00022692"/>
    </source>
</evidence>
<feature type="transmembrane region" description="Helical" evidence="7">
    <location>
        <begin position="436"/>
        <end position="453"/>
    </location>
</feature>
<keyword evidence="5 7" id="KW-1133">Transmembrane helix</keyword>
<name>A0ABU2GC78_9EURY</name>
<dbReference type="InterPro" id="IPR050833">
    <property type="entry name" value="Poly_Biosynth_Transport"/>
</dbReference>
<evidence type="ECO:0000313" key="8">
    <source>
        <dbReference type="EMBL" id="MDS0297868.1"/>
    </source>
</evidence>
<feature type="transmembrane region" description="Helical" evidence="7">
    <location>
        <begin position="396"/>
        <end position="416"/>
    </location>
</feature>
<feature type="transmembrane region" description="Helical" evidence="7">
    <location>
        <begin position="459"/>
        <end position="484"/>
    </location>
</feature>
<dbReference type="EMBL" id="JAMQOP010000001">
    <property type="protein sequence ID" value="MDS0297868.1"/>
    <property type="molecule type" value="Genomic_DNA"/>
</dbReference>
<keyword evidence="6 7" id="KW-0472">Membrane</keyword>
<keyword evidence="9" id="KW-1185">Reference proteome</keyword>
<feature type="transmembrane region" description="Helical" evidence="7">
    <location>
        <begin position="251"/>
        <end position="271"/>
    </location>
</feature>
<feature type="transmembrane region" description="Helical" evidence="7">
    <location>
        <begin position="176"/>
        <end position="197"/>
    </location>
</feature>
<evidence type="ECO:0000256" key="5">
    <source>
        <dbReference type="ARBA" id="ARBA00022989"/>
    </source>
</evidence>
<keyword evidence="3" id="KW-1003">Cell membrane</keyword>
<dbReference type="PANTHER" id="PTHR30250">
    <property type="entry name" value="PST FAMILY PREDICTED COLANIC ACID TRANSPORTER"/>
    <property type="match status" value="1"/>
</dbReference>
<comment type="caution">
    <text evidence="8">The sequence shown here is derived from an EMBL/GenBank/DDBJ whole genome shotgun (WGS) entry which is preliminary data.</text>
</comment>
<organism evidence="8 9">
    <name type="scientific">Halogeometricum salsisoli</name>
    <dbReference type="NCBI Taxonomy" id="2950536"/>
    <lineage>
        <taxon>Archaea</taxon>
        <taxon>Methanobacteriati</taxon>
        <taxon>Methanobacteriota</taxon>
        <taxon>Stenosarchaea group</taxon>
        <taxon>Halobacteria</taxon>
        <taxon>Halobacteriales</taxon>
        <taxon>Haloferacaceae</taxon>
        <taxon>Halogeometricum</taxon>
    </lineage>
</organism>
<evidence type="ECO:0000313" key="9">
    <source>
        <dbReference type="Proteomes" id="UP001257060"/>
    </source>
</evidence>
<dbReference type="RefSeq" id="WP_310922695.1">
    <property type="nucleotide sequence ID" value="NZ_JAMQOP010000001.1"/>
</dbReference>
<protein>
    <submittedName>
        <fullName evidence="8">Lipopolysaccharide biosynthesis protein</fullName>
    </submittedName>
</protein>
<evidence type="ECO:0000256" key="1">
    <source>
        <dbReference type="ARBA" id="ARBA00004651"/>
    </source>
</evidence>
<evidence type="ECO:0000256" key="7">
    <source>
        <dbReference type="SAM" id="Phobius"/>
    </source>
</evidence>
<dbReference type="Proteomes" id="UP001257060">
    <property type="component" value="Unassembled WGS sequence"/>
</dbReference>
<comment type="similarity">
    <text evidence="2">Belongs to the polysaccharide synthase family.</text>
</comment>
<feature type="transmembrane region" description="Helical" evidence="7">
    <location>
        <begin position="338"/>
        <end position="361"/>
    </location>
</feature>
<evidence type="ECO:0000256" key="6">
    <source>
        <dbReference type="ARBA" id="ARBA00023136"/>
    </source>
</evidence>
<proteinExistence type="inferred from homology"/>
<reference evidence="8 9" key="1">
    <citation type="submission" date="2022-06" db="EMBL/GenBank/DDBJ databases">
        <title>Halogeometricum sp. a new haloarchaeum isolate from saline soil.</title>
        <authorList>
            <person name="Strakova D."/>
            <person name="Galisteo C."/>
            <person name="Sanchez-Porro C."/>
            <person name="Ventosa A."/>
        </authorList>
    </citation>
    <scope>NUCLEOTIDE SEQUENCE [LARGE SCALE GENOMIC DNA]</scope>
    <source>
        <strain evidence="8 9">S1BR25-6</strain>
    </source>
</reference>
<comment type="subcellular location">
    <subcellularLocation>
        <location evidence="1">Cell membrane</location>
        <topology evidence="1">Multi-pass membrane protein</topology>
    </subcellularLocation>
</comment>
<dbReference type="Pfam" id="PF13440">
    <property type="entry name" value="Polysacc_synt_3"/>
    <property type="match status" value="1"/>
</dbReference>